<dbReference type="InterPro" id="IPR012871">
    <property type="entry name" value="DUF1668_ORYSA"/>
</dbReference>
<dbReference type="Pfam" id="PF07893">
    <property type="entry name" value="DUF1668"/>
    <property type="match status" value="1"/>
</dbReference>
<gene>
    <name evidence="1" type="ordered locus">Os12g0109600</name>
</gene>
<name>Q0IQN9_ORYSJ</name>
<dbReference type="EMBL" id="AP008218">
    <property type="protein sequence ID" value="BAF28976.1"/>
    <property type="molecule type" value="Genomic_DNA"/>
</dbReference>
<reference evidence="1 2" key="1">
    <citation type="journal article" date="2005" name="Nature">
        <title>The map-based sequence of the rice genome.</title>
        <authorList>
            <consortium name="International rice genome sequencing project (IRGSP)"/>
            <person name="Matsumoto T."/>
            <person name="Wu J."/>
            <person name="Kanamori H."/>
            <person name="Katayose Y."/>
            <person name="Fujisawa M."/>
            <person name="Namiki N."/>
            <person name="Mizuno H."/>
            <person name="Yamamoto K."/>
            <person name="Antonio B.A."/>
            <person name="Baba T."/>
            <person name="Sakata K."/>
            <person name="Nagamura Y."/>
            <person name="Aoki H."/>
            <person name="Arikawa K."/>
            <person name="Arita K."/>
            <person name="Bito T."/>
            <person name="Chiden Y."/>
            <person name="Fujitsuka N."/>
            <person name="Fukunaka R."/>
            <person name="Hamada M."/>
            <person name="Harada C."/>
            <person name="Hayashi A."/>
            <person name="Hijishita S."/>
            <person name="Honda M."/>
            <person name="Hosokawa S."/>
            <person name="Ichikawa Y."/>
            <person name="Idonuma A."/>
            <person name="Iijima M."/>
            <person name="Ikeda M."/>
            <person name="Ikeno M."/>
            <person name="Ito K."/>
            <person name="Ito S."/>
            <person name="Ito T."/>
            <person name="Ito Y."/>
            <person name="Ito Y."/>
            <person name="Iwabuchi A."/>
            <person name="Kamiya K."/>
            <person name="Karasawa W."/>
            <person name="Kurita K."/>
            <person name="Katagiri S."/>
            <person name="Kikuta A."/>
            <person name="Kobayashi H."/>
            <person name="Kobayashi N."/>
            <person name="Machita K."/>
            <person name="Maehara T."/>
            <person name="Masukawa M."/>
            <person name="Mizubayashi T."/>
            <person name="Mukai Y."/>
            <person name="Nagasaki H."/>
            <person name="Nagata Y."/>
            <person name="Naito S."/>
            <person name="Nakashima M."/>
            <person name="Nakama Y."/>
            <person name="Nakamichi Y."/>
            <person name="Nakamura M."/>
            <person name="Meguro A."/>
            <person name="Negishi M."/>
            <person name="Ohta I."/>
            <person name="Ohta T."/>
            <person name="Okamoto M."/>
            <person name="Ono N."/>
            <person name="Saji S."/>
            <person name="Sakaguchi M."/>
            <person name="Sakai K."/>
            <person name="Shibata M."/>
            <person name="Shimokawa T."/>
            <person name="Song J."/>
            <person name="Takazaki Y."/>
            <person name="Terasawa K."/>
            <person name="Tsugane M."/>
            <person name="Tsuji K."/>
            <person name="Ueda S."/>
            <person name="Waki K."/>
            <person name="Yamagata H."/>
            <person name="Yamamoto M."/>
            <person name="Yamamoto S."/>
            <person name="Yamane H."/>
            <person name="Yoshiki S."/>
            <person name="Yoshihara R."/>
            <person name="Yukawa K."/>
            <person name="Zhong H."/>
            <person name="Yano M."/>
            <person name="Yuan Q."/>
            <person name="Ouyang S."/>
            <person name="Liu J."/>
            <person name="Jones K.M."/>
            <person name="Gansberger K."/>
            <person name="Moffat K."/>
            <person name="Hill J."/>
            <person name="Bera J."/>
            <person name="Fadrosh D."/>
            <person name="Jin S."/>
            <person name="Johri S."/>
            <person name="Kim M."/>
            <person name="Overton L."/>
            <person name="Reardon M."/>
            <person name="Tsitrin T."/>
            <person name="Vuong H."/>
            <person name="Weaver B."/>
            <person name="Ciecko A."/>
            <person name="Tallon L."/>
            <person name="Jackson J."/>
            <person name="Pai G."/>
            <person name="Aken S.V."/>
            <person name="Utterback T."/>
            <person name="Reidmuller S."/>
            <person name="Feldblyum T."/>
            <person name="Hsiao J."/>
            <person name="Zismann V."/>
            <person name="Iobst S."/>
            <person name="de Vazeille A.R."/>
            <person name="Buell C.R."/>
            <person name="Ying K."/>
            <person name="Li Y."/>
            <person name="Lu T."/>
            <person name="Huang Y."/>
            <person name="Zhao Q."/>
            <person name="Feng Q."/>
            <person name="Zhang L."/>
            <person name="Zhu J."/>
            <person name="Weng Q."/>
            <person name="Mu J."/>
            <person name="Lu Y."/>
            <person name="Fan D."/>
            <person name="Liu Y."/>
            <person name="Guan J."/>
            <person name="Zhang Y."/>
            <person name="Yu S."/>
            <person name="Liu X."/>
            <person name="Zhang Y."/>
            <person name="Hong G."/>
            <person name="Han B."/>
            <person name="Choisne N."/>
            <person name="Demange N."/>
            <person name="Orjeda G."/>
            <person name="Samain S."/>
            <person name="Cattolico L."/>
            <person name="Pelletier E."/>
            <person name="Couloux A."/>
            <person name="Segurens B."/>
            <person name="Wincker P."/>
            <person name="D'Hont A."/>
            <person name="Scarpelli C."/>
            <person name="Weissenbach J."/>
            <person name="Salanoubat M."/>
            <person name="Quetier F."/>
            <person name="Yu Y."/>
            <person name="Kim H.R."/>
            <person name="Rambo T."/>
            <person name="Currie J."/>
            <person name="Collura K."/>
            <person name="Luo M."/>
            <person name="Yang T."/>
            <person name="Ammiraju J.S.S."/>
            <person name="Engler F."/>
            <person name="Soderlund C."/>
            <person name="Wing R.A."/>
            <person name="Palmer L.E."/>
            <person name="de la Bastide M."/>
            <person name="Spiegel L."/>
            <person name="Nascimento L."/>
            <person name="Zutavern T."/>
            <person name="O'Shaughnessy A."/>
            <person name="Dike S."/>
            <person name="Dedhia N."/>
            <person name="Preston R."/>
            <person name="Balija V."/>
            <person name="McCombie W.R."/>
            <person name="Chow T."/>
            <person name="Chen H."/>
            <person name="Chung M."/>
            <person name="Chen C."/>
            <person name="Shaw J."/>
            <person name="Wu H."/>
            <person name="Hsiao K."/>
            <person name="Chao Y."/>
            <person name="Chu M."/>
            <person name="Cheng C."/>
            <person name="Hour A."/>
            <person name="Lee P."/>
            <person name="Lin S."/>
            <person name="Lin Y."/>
            <person name="Liou J."/>
            <person name="Liu S."/>
            <person name="Hsing Y."/>
            <person name="Raghuvanshi S."/>
            <person name="Mohanty A."/>
            <person name="Bharti A.K."/>
            <person name="Gaur A."/>
            <person name="Gupta V."/>
            <person name="Kumar D."/>
            <person name="Ravi V."/>
            <person name="Vij S."/>
            <person name="Kapur A."/>
            <person name="Khurana P."/>
            <person name="Khurana P."/>
            <person name="Khurana J.P."/>
            <person name="Tyagi A.K."/>
            <person name="Gaikwad K."/>
            <person name="Singh A."/>
            <person name="Dalal V."/>
            <person name="Srivastava S."/>
            <person name="Dixit A."/>
            <person name="Pal A.K."/>
            <person name="Ghazi I.A."/>
            <person name="Yadav M."/>
            <person name="Pandit A."/>
            <person name="Bhargava A."/>
            <person name="Sureshbabu K."/>
            <person name="Batra K."/>
            <person name="Sharma T.R."/>
            <person name="Mohapatra T."/>
            <person name="Singh N.K."/>
            <person name="Messing J."/>
            <person name="Nelson A.B."/>
            <person name="Fuks G."/>
            <person name="Kavchok S."/>
            <person name="Keizer G."/>
            <person name="Linton E."/>
            <person name="Llaca V."/>
            <person name="Song R."/>
            <person name="Tanyolac B."/>
            <person name="Young S."/>
            <person name="Ho-Il K."/>
            <person name="Hahn J.H."/>
            <person name="Sangsakoo G."/>
            <person name="Vanavichit A."/>
            <person name="de Mattos Luiz.A.T."/>
            <person name="Zimmer P.D."/>
            <person name="Malone G."/>
            <person name="Dellagostin O."/>
            <person name="de Oliveira A.C."/>
            <person name="Bevan M."/>
            <person name="Bancroft I."/>
            <person name="Minx P."/>
            <person name="Cordum H."/>
            <person name="Wilson R."/>
            <person name="Cheng Z."/>
            <person name="Jin W."/>
            <person name="Jiang J."/>
            <person name="Leong S.A."/>
            <person name="Iwama H."/>
            <person name="Gojobori T."/>
            <person name="Itoh T."/>
            <person name="Niimura Y."/>
            <person name="Fujii Y."/>
            <person name="Habara T."/>
            <person name="Sakai H."/>
            <person name="Sato Y."/>
            <person name="Wilson G."/>
            <person name="Kumar K."/>
            <person name="McCouch S."/>
            <person name="Juretic N."/>
            <person name="Hoen D."/>
            <person name="Wright S."/>
            <person name="Bruskiewich R."/>
            <person name="Bureau T."/>
            <person name="Miyao A."/>
            <person name="Hirochika H."/>
            <person name="Nishikawa T."/>
            <person name="Kadowaki K."/>
            <person name="Sugiura M."/>
            <person name="Burr B."/>
            <person name="Sasaki T."/>
        </authorList>
    </citation>
    <scope>NUCLEOTIDE SEQUENCE [LARGE SCALE GENOMIC DNA]</scope>
    <source>
        <strain evidence="2">cv. Nipponbare</strain>
    </source>
</reference>
<dbReference type="Proteomes" id="UP000000763">
    <property type="component" value="Chromosome 12"/>
</dbReference>
<sequence length="389" mass="43577">MGMARRFLNLVVESNRDGLYSLRRVPANRLLYPSRRAAEAATAKSEEEVKAYKEHEGRRHPGLHFMERFGQFPSPMINFQASPTYEHSSRNLELATLLGDDENKILTVDNSGHTLLFDTVSYSVVKFPSLKSNKGRGAISLPVDRAAPQEPDGLYVMSPTADPLTSDCCFEVLNYGSRGFHERAPSWLPLPPLPSASYTHANLVSCTVVGSTIFVSSTAPECGTHAFNTLTGEWHHVGYWTMPFYGRAQYVPDLNLWFGLSARHPYNLCAIDLSNAHLHPPDVLQTWLDLDIPKSWSPSKLNLISLGSGRFCAAKIFRSNMPAAAAFLDDSDDDDDYTVDSHVIPTDFAVFTGLHMVRRNGKDGQEQIQMIKHKSIFYTFNSYNIEWVI</sequence>
<protein>
    <submittedName>
        <fullName evidence="1">Os12g0109600 protein</fullName>
    </submittedName>
</protein>
<dbReference type="KEGG" id="dosa:Os12g0109600"/>
<proteinExistence type="predicted"/>
<reference evidence="2" key="2">
    <citation type="journal article" date="2008" name="Nucleic Acids Res.">
        <title>The rice annotation project database (RAP-DB): 2008 update.</title>
        <authorList>
            <consortium name="The rice annotation project (RAP)"/>
        </authorList>
    </citation>
    <scope>GENOME REANNOTATION</scope>
    <source>
        <strain evidence="2">cv. Nipponbare</strain>
    </source>
</reference>
<evidence type="ECO:0000313" key="2">
    <source>
        <dbReference type="Proteomes" id="UP000000763"/>
    </source>
</evidence>
<dbReference type="PANTHER" id="PTHR33085">
    <property type="entry name" value="OS12G0113100 PROTEIN-RELATED"/>
    <property type="match status" value="1"/>
</dbReference>
<dbReference type="OMA" id="YNLCAID"/>
<dbReference type="PANTHER" id="PTHR33085:SF125">
    <property type="entry name" value="EXPRESSED PROTEIN"/>
    <property type="match status" value="1"/>
</dbReference>
<evidence type="ECO:0000313" key="1">
    <source>
        <dbReference type="EMBL" id="BAF28976.1"/>
    </source>
</evidence>
<dbReference type="AlphaFoldDB" id="Q0IQN9"/>
<dbReference type="OrthoDB" id="591320at2759"/>
<dbReference type="Gramene" id="Os12t0109600-01">
    <property type="protein sequence ID" value="Os12t0109600-01"/>
    <property type="gene ID" value="Os12g0109600"/>
</dbReference>
<organism evidence="1 2">
    <name type="scientific">Oryza sativa subsp. japonica</name>
    <name type="common">Rice</name>
    <dbReference type="NCBI Taxonomy" id="39947"/>
    <lineage>
        <taxon>Eukaryota</taxon>
        <taxon>Viridiplantae</taxon>
        <taxon>Streptophyta</taxon>
        <taxon>Embryophyta</taxon>
        <taxon>Tracheophyta</taxon>
        <taxon>Spermatophyta</taxon>
        <taxon>Magnoliopsida</taxon>
        <taxon>Liliopsida</taxon>
        <taxon>Poales</taxon>
        <taxon>Poaceae</taxon>
        <taxon>BOP clade</taxon>
        <taxon>Oryzoideae</taxon>
        <taxon>Oryzeae</taxon>
        <taxon>Oryzinae</taxon>
        <taxon>Oryza</taxon>
        <taxon>Oryza sativa</taxon>
    </lineage>
</organism>
<dbReference type="KEGG" id="osa:4351285"/>
<accession>Q0IQN9</accession>